<sequence length="477" mass="52154">MSYERFIGTRYLMAKKSASLLSIITLISVLGVALGVTALIVVLSVMGGFKKDLKEKILGTKAHAVVRPVDGEVLREWEPLVKITSEVPEVVGVSPYIESEVMISSPTNLSGVFLRGIDTKRVASVSNLVTSIEEGKIEYLVDDSELDADLRKKRGEELDDLLKKVQNERDEAELEIEAAEEDRYGEEGFMPSIFDDEAESEEGEMPGIFDEPEPSKLPGLIIGKELARSLQVSLGQEVNVVTPNGEMGPMGPMPRSRPFKIVGVFYSGMYEYDANMAYTALSDTQDFLDIDGVTGLEIKTVDVERADVIAQGVRAAVSDRARVLDWQELNRSLFYALKLEKIAMFVVLTFIILVASFSIVAMLVMIVIEKGREIAILKALGAPNVGIMRTFVFQGTVIGVVGAFAGLCLGLGICYFLSEFGFPLNSEVYYISTLPVDVDPVEIVSVVIAAILISFLATIYPSIQAAKLNPVEGLRNE</sequence>
<feature type="transmembrane region" description="Helical" evidence="8">
    <location>
        <begin position="397"/>
        <end position="418"/>
    </location>
</feature>
<evidence type="ECO:0000256" key="6">
    <source>
        <dbReference type="ARBA" id="ARBA00023136"/>
    </source>
</evidence>
<dbReference type="PANTHER" id="PTHR30489">
    <property type="entry name" value="LIPOPROTEIN-RELEASING SYSTEM TRANSMEMBRANE PROTEIN LOLE"/>
    <property type="match status" value="1"/>
</dbReference>
<dbReference type="OrthoDB" id="9808461at2"/>
<dbReference type="RefSeq" id="WP_146956851.1">
    <property type="nucleotide sequence ID" value="NZ_CP042467.1"/>
</dbReference>
<proteinExistence type="inferred from homology"/>
<dbReference type="AlphaFoldDB" id="A0A5B8XLN8"/>
<keyword evidence="6 8" id="KW-0472">Membrane</keyword>
<evidence type="ECO:0000256" key="8">
    <source>
        <dbReference type="SAM" id="Phobius"/>
    </source>
</evidence>
<gene>
    <name evidence="11" type="ORF">FRD01_01135</name>
</gene>
<feature type="transmembrane region" description="Helical" evidence="8">
    <location>
        <begin position="20"/>
        <end position="46"/>
    </location>
</feature>
<keyword evidence="3" id="KW-1003">Cell membrane</keyword>
<dbReference type="InterPro" id="IPR025857">
    <property type="entry name" value="MacB_PCD"/>
</dbReference>
<evidence type="ECO:0000256" key="3">
    <source>
        <dbReference type="ARBA" id="ARBA00022475"/>
    </source>
</evidence>
<dbReference type="Pfam" id="PF12704">
    <property type="entry name" value="MacB_PCD"/>
    <property type="match status" value="1"/>
</dbReference>
<dbReference type="InterPro" id="IPR003838">
    <property type="entry name" value="ABC3_permease_C"/>
</dbReference>
<dbReference type="Pfam" id="PF02687">
    <property type="entry name" value="FtsX"/>
    <property type="match status" value="1"/>
</dbReference>
<keyword evidence="5 8" id="KW-1133">Transmembrane helix</keyword>
<keyword evidence="12" id="KW-1185">Reference proteome</keyword>
<evidence type="ECO:0000256" key="2">
    <source>
        <dbReference type="ARBA" id="ARBA00005236"/>
    </source>
</evidence>
<evidence type="ECO:0000259" key="9">
    <source>
        <dbReference type="Pfam" id="PF02687"/>
    </source>
</evidence>
<dbReference type="GO" id="GO:0044874">
    <property type="term" value="P:lipoprotein localization to outer membrane"/>
    <property type="evidence" value="ECO:0007669"/>
    <property type="project" value="TreeGrafter"/>
</dbReference>
<comment type="similarity">
    <text evidence="2">Belongs to the ABC-4 integral membrane protein family. LolC/E subfamily.</text>
</comment>
<feature type="domain" description="ABC3 transporter permease C-terminal" evidence="9">
    <location>
        <begin position="346"/>
        <end position="470"/>
    </location>
</feature>
<feature type="transmembrane region" description="Helical" evidence="8">
    <location>
        <begin position="443"/>
        <end position="460"/>
    </location>
</feature>
<dbReference type="GO" id="GO:0098797">
    <property type="term" value="C:plasma membrane protein complex"/>
    <property type="evidence" value="ECO:0007669"/>
    <property type="project" value="TreeGrafter"/>
</dbReference>
<dbReference type="PANTHER" id="PTHR30489:SF0">
    <property type="entry name" value="LIPOPROTEIN-RELEASING SYSTEM TRANSMEMBRANE PROTEIN LOLE"/>
    <property type="match status" value="1"/>
</dbReference>
<dbReference type="Proteomes" id="UP000321595">
    <property type="component" value="Chromosome"/>
</dbReference>
<reference evidence="11 12" key="1">
    <citation type="submission" date="2019-08" db="EMBL/GenBank/DDBJ databases">
        <authorList>
            <person name="Liang Q."/>
        </authorList>
    </citation>
    <scope>NUCLEOTIDE SEQUENCE [LARGE SCALE GENOMIC DNA]</scope>
    <source>
        <strain evidence="11 12">V1718</strain>
    </source>
</reference>
<feature type="domain" description="MacB-like periplasmic core" evidence="10">
    <location>
        <begin position="25"/>
        <end position="128"/>
    </location>
</feature>
<feature type="transmembrane region" description="Helical" evidence="8">
    <location>
        <begin position="342"/>
        <end position="368"/>
    </location>
</feature>
<protein>
    <submittedName>
        <fullName evidence="11">ABC transporter permease</fullName>
    </submittedName>
</protein>
<keyword evidence="4 8" id="KW-0812">Transmembrane</keyword>
<evidence type="ECO:0000313" key="12">
    <source>
        <dbReference type="Proteomes" id="UP000321595"/>
    </source>
</evidence>
<evidence type="ECO:0000259" key="10">
    <source>
        <dbReference type="Pfam" id="PF12704"/>
    </source>
</evidence>
<evidence type="ECO:0000313" key="11">
    <source>
        <dbReference type="EMBL" id="QED25888.1"/>
    </source>
</evidence>
<organism evidence="11 12">
    <name type="scientific">Microvenator marinus</name>
    <dbReference type="NCBI Taxonomy" id="2600177"/>
    <lineage>
        <taxon>Bacteria</taxon>
        <taxon>Deltaproteobacteria</taxon>
        <taxon>Bradymonadales</taxon>
        <taxon>Microvenatoraceae</taxon>
        <taxon>Microvenator</taxon>
    </lineage>
</organism>
<name>A0A5B8XLN8_9DELT</name>
<dbReference type="EMBL" id="CP042467">
    <property type="protein sequence ID" value="QED25888.1"/>
    <property type="molecule type" value="Genomic_DNA"/>
</dbReference>
<evidence type="ECO:0000256" key="7">
    <source>
        <dbReference type="SAM" id="Coils"/>
    </source>
</evidence>
<keyword evidence="7" id="KW-0175">Coiled coil</keyword>
<dbReference type="KEGG" id="bbae:FRD01_01135"/>
<evidence type="ECO:0000256" key="4">
    <source>
        <dbReference type="ARBA" id="ARBA00022692"/>
    </source>
</evidence>
<comment type="subcellular location">
    <subcellularLocation>
        <location evidence="1">Cell membrane</location>
        <topology evidence="1">Multi-pass membrane protein</topology>
    </subcellularLocation>
</comment>
<accession>A0A5B8XLN8</accession>
<evidence type="ECO:0000256" key="5">
    <source>
        <dbReference type="ARBA" id="ARBA00022989"/>
    </source>
</evidence>
<feature type="coiled-coil region" evidence="7">
    <location>
        <begin position="151"/>
        <end position="182"/>
    </location>
</feature>
<evidence type="ECO:0000256" key="1">
    <source>
        <dbReference type="ARBA" id="ARBA00004651"/>
    </source>
</evidence>
<dbReference type="InterPro" id="IPR051447">
    <property type="entry name" value="Lipoprotein-release_system"/>
</dbReference>